<proteinExistence type="predicted"/>
<accession>A0A061DK36</accession>
<dbReference type="eggNOG" id="KOG0017">
    <property type="taxonomic scope" value="Eukaryota"/>
</dbReference>
<protein>
    <submittedName>
        <fullName evidence="1">T28P6.8 protein, putative</fullName>
    </submittedName>
</protein>
<keyword evidence="2" id="KW-1185">Reference proteome</keyword>
<dbReference type="PANTHER" id="PTHR11439:SF483">
    <property type="entry name" value="PEPTIDE SYNTHASE GLIP-LIKE, PUTATIVE (AFU_ORTHOLOGUE AFUA_3G12920)-RELATED"/>
    <property type="match status" value="1"/>
</dbReference>
<dbReference type="EMBL" id="CM001879">
    <property type="protein sequence ID" value="EOX93094.1"/>
    <property type="molecule type" value="Genomic_DNA"/>
</dbReference>
<dbReference type="OMA" id="PANKEDY"/>
<dbReference type="Proteomes" id="UP000026915">
    <property type="component" value="Chromosome 1"/>
</dbReference>
<dbReference type="HOGENOM" id="CLU_001650_8_0_1"/>
<dbReference type="AlphaFoldDB" id="A0A061DK36"/>
<dbReference type="STRING" id="3641.A0A061DK36"/>
<gene>
    <name evidence="1" type="ORF">TCM_001938</name>
</gene>
<evidence type="ECO:0000313" key="1">
    <source>
        <dbReference type="EMBL" id="EOX93094.1"/>
    </source>
</evidence>
<dbReference type="InParanoid" id="A0A061DK36"/>
<organism evidence="1 2">
    <name type="scientific">Theobroma cacao</name>
    <name type="common">Cacao</name>
    <name type="synonym">Cocoa</name>
    <dbReference type="NCBI Taxonomy" id="3641"/>
    <lineage>
        <taxon>Eukaryota</taxon>
        <taxon>Viridiplantae</taxon>
        <taxon>Streptophyta</taxon>
        <taxon>Embryophyta</taxon>
        <taxon>Tracheophyta</taxon>
        <taxon>Spermatophyta</taxon>
        <taxon>Magnoliopsida</taxon>
        <taxon>eudicotyledons</taxon>
        <taxon>Gunneridae</taxon>
        <taxon>Pentapetalae</taxon>
        <taxon>rosids</taxon>
        <taxon>malvids</taxon>
        <taxon>Malvales</taxon>
        <taxon>Malvaceae</taxon>
        <taxon>Byttnerioideae</taxon>
        <taxon>Theobroma</taxon>
    </lineage>
</organism>
<dbReference type="PANTHER" id="PTHR11439">
    <property type="entry name" value="GAG-POL-RELATED RETROTRANSPOSON"/>
    <property type="match status" value="1"/>
</dbReference>
<evidence type="ECO:0000313" key="2">
    <source>
        <dbReference type="Proteomes" id="UP000026915"/>
    </source>
</evidence>
<name>A0A061DK36_THECC</name>
<dbReference type="Gramene" id="EOX93094">
    <property type="protein sequence ID" value="EOX93094"/>
    <property type="gene ID" value="TCM_001938"/>
</dbReference>
<dbReference type="CDD" id="cd09272">
    <property type="entry name" value="RNase_HI_RT_Ty1"/>
    <property type="match status" value="1"/>
</dbReference>
<reference evidence="1 2" key="1">
    <citation type="journal article" date="2013" name="Genome Biol.">
        <title>The genome sequence of the most widely cultivated cacao type and its use to identify candidate genes regulating pod color.</title>
        <authorList>
            <person name="Motamayor J.C."/>
            <person name="Mockaitis K."/>
            <person name="Schmutz J."/>
            <person name="Haiminen N."/>
            <person name="Iii D.L."/>
            <person name="Cornejo O."/>
            <person name="Findley S.D."/>
            <person name="Zheng P."/>
            <person name="Utro F."/>
            <person name="Royaert S."/>
            <person name="Saski C."/>
            <person name="Jenkins J."/>
            <person name="Podicheti R."/>
            <person name="Zhao M."/>
            <person name="Scheffler B.E."/>
            <person name="Stack J.C."/>
            <person name="Feltus F.A."/>
            <person name="Mustiga G.M."/>
            <person name="Amores F."/>
            <person name="Phillips W."/>
            <person name="Marelli J.P."/>
            <person name="May G.D."/>
            <person name="Shapiro H."/>
            <person name="Ma J."/>
            <person name="Bustamante C.D."/>
            <person name="Schnell R.J."/>
            <person name="Main D."/>
            <person name="Gilbert D."/>
            <person name="Parida L."/>
            <person name="Kuhn D.N."/>
        </authorList>
    </citation>
    <scope>NUCLEOTIDE SEQUENCE [LARGE SCALE GENOMIC DNA]</scope>
    <source>
        <strain evidence="2">cv. Matina 1-6</strain>
    </source>
</reference>
<sequence length="146" mass="16520">MLNCKFVNTPMECGAKLSKVKKNEEKIDSTMFKSLVGSLRYLTCAKPDILFAVGIVSCIMENPTKLHMMAAKRILRYNKGTLDYGIFYSSSNDFKLMGYCGSDFAGDLDDRKSTTDFVFFYGNNAISWCSKKQPIVFYLDSSFELV</sequence>